<name>A0ACB8CT58_DERSI</name>
<reference evidence="1" key="1">
    <citation type="submission" date="2020-05" db="EMBL/GenBank/DDBJ databases">
        <title>Large-scale comparative analyses of tick genomes elucidate their genetic diversity and vector capacities.</title>
        <authorList>
            <person name="Jia N."/>
            <person name="Wang J."/>
            <person name="Shi W."/>
            <person name="Du L."/>
            <person name="Sun Y."/>
            <person name="Zhan W."/>
            <person name="Jiang J."/>
            <person name="Wang Q."/>
            <person name="Zhang B."/>
            <person name="Ji P."/>
            <person name="Sakyi L.B."/>
            <person name="Cui X."/>
            <person name="Yuan T."/>
            <person name="Jiang B."/>
            <person name="Yang W."/>
            <person name="Lam T.T.-Y."/>
            <person name="Chang Q."/>
            <person name="Ding S."/>
            <person name="Wang X."/>
            <person name="Zhu J."/>
            <person name="Ruan X."/>
            <person name="Zhao L."/>
            <person name="Wei J."/>
            <person name="Que T."/>
            <person name="Du C."/>
            <person name="Cheng J."/>
            <person name="Dai P."/>
            <person name="Han X."/>
            <person name="Huang E."/>
            <person name="Gao Y."/>
            <person name="Liu J."/>
            <person name="Shao H."/>
            <person name="Ye R."/>
            <person name="Li L."/>
            <person name="Wei W."/>
            <person name="Wang X."/>
            <person name="Wang C."/>
            <person name="Yang T."/>
            <person name="Huo Q."/>
            <person name="Li W."/>
            <person name="Guo W."/>
            <person name="Chen H."/>
            <person name="Zhou L."/>
            <person name="Ni X."/>
            <person name="Tian J."/>
            <person name="Zhou Y."/>
            <person name="Sheng Y."/>
            <person name="Liu T."/>
            <person name="Pan Y."/>
            <person name="Xia L."/>
            <person name="Li J."/>
            <person name="Zhao F."/>
            <person name="Cao W."/>
        </authorList>
    </citation>
    <scope>NUCLEOTIDE SEQUENCE</scope>
    <source>
        <strain evidence="1">Dsil-2018</strain>
    </source>
</reference>
<protein>
    <submittedName>
        <fullName evidence="1">Uncharacterized protein</fullName>
    </submittedName>
</protein>
<gene>
    <name evidence="1" type="ORF">HPB49_021674</name>
</gene>
<comment type="caution">
    <text evidence="1">The sequence shown here is derived from an EMBL/GenBank/DDBJ whole genome shotgun (WGS) entry which is preliminary data.</text>
</comment>
<proteinExistence type="predicted"/>
<dbReference type="EMBL" id="CM023474">
    <property type="protein sequence ID" value="KAH7950263.1"/>
    <property type="molecule type" value="Genomic_DNA"/>
</dbReference>
<dbReference type="Proteomes" id="UP000821865">
    <property type="component" value="Chromosome 5"/>
</dbReference>
<accession>A0ACB8CT58</accession>
<evidence type="ECO:0000313" key="2">
    <source>
        <dbReference type="Proteomes" id="UP000821865"/>
    </source>
</evidence>
<keyword evidence="2" id="KW-1185">Reference proteome</keyword>
<organism evidence="1 2">
    <name type="scientific">Dermacentor silvarum</name>
    <name type="common">Tick</name>
    <dbReference type="NCBI Taxonomy" id="543639"/>
    <lineage>
        <taxon>Eukaryota</taxon>
        <taxon>Metazoa</taxon>
        <taxon>Ecdysozoa</taxon>
        <taxon>Arthropoda</taxon>
        <taxon>Chelicerata</taxon>
        <taxon>Arachnida</taxon>
        <taxon>Acari</taxon>
        <taxon>Parasitiformes</taxon>
        <taxon>Ixodida</taxon>
        <taxon>Ixodoidea</taxon>
        <taxon>Ixodidae</taxon>
        <taxon>Rhipicephalinae</taxon>
        <taxon>Dermacentor</taxon>
    </lineage>
</organism>
<sequence>MSYYGSWMTRGHTSHIGGIGTVIEPFMGFCLDYVVLSNFCAGCEMGPNENDPSFGNWKKDHQCQKNTEKKSVKMEVEAALILFKRSLEQHNLRYTTIMNDGDSHHPTFALQEENVYDYLQIDKEDCVNHVQKRMGTAWRNLVSKNKASGLQSLGGKGRLTADLITRLSSYNG</sequence>
<evidence type="ECO:0000313" key="1">
    <source>
        <dbReference type="EMBL" id="KAH7950263.1"/>
    </source>
</evidence>